<dbReference type="Proteomes" id="UP000001593">
    <property type="component" value="Unassembled WGS sequence"/>
</dbReference>
<protein>
    <submittedName>
        <fullName evidence="3">Uncharacterized protein</fullName>
    </submittedName>
</protein>
<dbReference type="AlphaFoldDB" id="A7SM58"/>
<evidence type="ECO:0000313" key="3">
    <source>
        <dbReference type="EMBL" id="EDO35226.1"/>
    </source>
</evidence>
<evidence type="ECO:0000256" key="1">
    <source>
        <dbReference type="SAM" id="MobiDB-lite"/>
    </source>
</evidence>
<dbReference type="HOGENOM" id="CLU_1058856_0_0_1"/>
<organism evidence="3 4">
    <name type="scientific">Nematostella vectensis</name>
    <name type="common">Starlet sea anemone</name>
    <dbReference type="NCBI Taxonomy" id="45351"/>
    <lineage>
        <taxon>Eukaryota</taxon>
        <taxon>Metazoa</taxon>
        <taxon>Cnidaria</taxon>
        <taxon>Anthozoa</taxon>
        <taxon>Hexacorallia</taxon>
        <taxon>Actiniaria</taxon>
        <taxon>Edwardsiidae</taxon>
        <taxon>Nematostella</taxon>
    </lineage>
</organism>
<dbReference type="PhylomeDB" id="A7SM58"/>
<gene>
    <name evidence="3" type="ORF">NEMVEDRAFT_v1g246147</name>
</gene>
<keyword evidence="2" id="KW-0732">Signal</keyword>
<dbReference type="OMA" id="ESKMERW"/>
<name>A7SM58_NEMVE</name>
<feature type="chain" id="PRO_5002712161" evidence="2">
    <location>
        <begin position="22"/>
        <end position="263"/>
    </location>
</feature>
<dbReference type="InParanoid" id="A7SM58"/>
<feature type="compositionally biased region" description="Basic and acidic residues" evidence="1">
    <location>
        <begin position="105"/>
        <end position="153"/>
    </location>
</feature>
<proteinExistence type="predicted"/>
<dbReference type="EMBL" id="DS469705">
    <property type="protein sequence ID" value="EDO35226.1"/>
    <property type="molecule type" value="Genomic_DNA"/>
</dbReference>
<sequence length="263" mass="29392">MGALWLRRVWVISIWRATVRIQTTIEDEKGAQKAPKSAIDEVAAVVGKEEDGLNRVIGILDRERQVGEEAEVVRDDTEKMIDLGRAAMTVDGPDRRSRSRSYSSDGERRDKRDKDDSGSSKDKAKQRMKDALRKAETKDEELQSEREKKKLGKEIVPDADAIARIESSGFVQESFSSNDSKDKKNLGSKTIDQGHELAMFGGMLGDTLVVPLSDTKLSTKPLIMQPLDTEGLFGPLLQEDEESKMERWVKKLAAMRNKVLASS</sequence>
<accession>A7SM58</accession>
<feature type="region of interest" description="Disordered" evidence="1">
    <location>
        <begin position="84"/>
        <end position="153"/>
    </location>
</feature>
<reference evidence="3 4" key="1">
    <citation type="journal article" date="2007" name="Science">
        <title>Sea anemone genome reveals ancestral eumetazoan gene repertoire and genomic organization.</title>
        <authorList>
            <person name="Putnam N.H."/>
            <person name="Srivastava M."/>
            <person name="Hellsten U."/>
            <person name="Dirks B."/>
            <person name="Chapman J."/>
            <person name="Salamov A."/>
            <person name="Terry A."/>
            <person name="Shapiro H."/>
            <person name="Lindquist E."/>
            <person name="Kapitonov V.V."/>
            <person name="Jurka J."/>
            <person name="Genikhovich G."/>
            <person name="Grigoriev I.V."/>
            <person name="Lucas S.M."/>
            <person name="Steele R.E."/>
            <person name="Finnerty J.R."/>
            <person name="Technau U."/>
            <person name="Martindale M.Q."/>
            <person name="Rokhsar D.S."/>
        </authorList>
    </citation>
    <scope>NUCLEOTIDE SEQUENCE [LARGE SCALE GENOMIC DNA]</scope>
    <source>
        <strain evidence="4">CH2 X CH6</strain>
    </source>
</reference>
<evidence type="ECO:0000313" key="4">
    <source>
        <dbReference type="Proteomes" id="UP000001593"/>
    </source>
</evidence>
<evidence type="ECO:0000256" key="2">
    <source>
        <dbReference type="SAM" id="SignalP"/>
    </source>
</evidence>
<feature type="signal peptide" evidence="2">
    <location>
        <begin position="1"/>
        <end position="21"/>
    </location>
</feature>
<dbReference type="STRING" id="45351.A7SM58"/>
<keyword evidence="4" id="KW-1185">Reference proteome</keyword>